<organism evidence="14 15">
    <name type="scientific">Alkalibacter rhizosphaerae</name>
    <dbReference type="NCBI Taxonomy" id="2815577"/>
    <lineage>
        <taxon>Bacteria</taxon>
        <taxon>Bacillati</taxon>
        <taxon>Bacillota</taxon>
        <taxon>Clostridia</taxon>
        <taxon>Eubacteriales</taxon>
        <taxon>Eubacteriaceae</taxon>
        <taxon>Alkalibacter</taxon>
    </lineage>
</organism>
<dbReference type="Proteomes" id="UP000663499">
    <property type="component" value="Chromosome"/>
</dbReference>
<dbReference type="GO" id="GO:0006605">
    <property type="term" value="P:protein targeting"/>
    <property type="evidence" value="ECO:0007669"/>
    <property type="project" value="UniProtKB-UniRule"/>
</dbReference>
<evidence type="ECO:0000256" key="7">
    <source>
        <dbReference type="ARBA" id="ARBA00023010"/>
    </source>
</evidence>
<comment type="subunit">
    <text evidence="12">Forms a complex with SecD. Part of the essential Sec protein translocation apparatus which comprises SecA, SecYEG and auxiliary proteins SecDF. Other proteins may also be involved.</text>
</comment>
<evidence type="ECO:0000256" key="11">
    <source>
        <dbReference type="ARBA" id="ARBA00061053"/>
    </source>
</evidence>
<dbReference type="Gene3D" id="1.20.1640.10">
    <property type="entry name" value="Multidrug efflux transporter AcrB transmembrane domain"/>
    <property type="match status" value="1"/>
</dbReference>
<comment type="similarity">
    <text evidence="10">In the C-terminal section; belongs to the SecD/SecF family. SecF subfamily.</text>
</comment>
<keyword evidence="2 12" id="KW-0813">Transport</keyword>
<keyword evidence="5 12" id="KW-0653">Protein transport</keyword>
<dbReference type="InterPro" id="IPR005665">
    <property type="entry name" value="SecF_bac"/>
</dbReference>
<evidence type="ECO:0000256" key="12">
    <source>
        <dbReference type="HAMAP-Rule" id="MF_01464"/>
    </source>
</evidence>
<dbReference type="PANTHER" id="PTHR30081">
    <property type="entry name" value="PROTEIN-EXPORT MEMBRANE PROTEIN SEC"/>
    <property type="match status" value="1"/>
</dbReference>
<dbReference type="GO" id="GO:0065002">
    <property type="term" value="P:intracellular protein transmembrane transport"/>
    <property type="evidence" value="ECO:0007669"/>
    <property type="project" value="UniProtKB-UniRule"/>
</dbReference>
<dbReference type="SUPFAM" id="SSF82866">
    <property type="entry name" value="Multidrug efflux transporter AcrB transmembrane domain"/>
    <property type="match status" value="1"/>
</dbReference>
<comment type="function">
    <text evidence="9 12">Part of the Sec protein translocase complex. Interacts with the SecYEG preprotein conducting channel. SecDF uses the proton motive force (PMF) to complete protein translocation after the ATP-dependent function of SecA.</text>
</comment>
<evidence type="ECO:0000256" key="4">
    <source>
        <dbReference type="ARBA" id="ARBA00022692"/>
    </source>
</evidence>
<feature type="transmembrane region" description="Helical" evidence="12">
    <location>
        <begin position="12"/>
        <end position="33"/>
    </location>
</feature>
<dbReference type="EMBL" id="CP071444">
    <property type="protein sequence ID" value="QSX08777.1"/>
    <property type="molecule type" value="Genomic_DNA"/>
</dbReference>
<feature type="transmembrane region" description="Helical" evidence="12">
    <location>
        <begin position="263"/>
        <end position="284"/>
    </location>
</feature>
<dbReference type="InterPro" id="IPR048634">
    <property type="entry name" value="SecD_SecF_C"/>
</dbReference>
<evidence type="ECO:0000256" key="5">
    <source>
        <dbReference type="ARBA" id="ARBA00022927"/>
    </source>
</evidence>
<dbReference type="GO" id="GO:0015450">
    <property type="term" value="F:protein-transporting ATPase activity"/>
    <property type="evidence" value="ECO:0007669"/>
    <property type="project" value="InterPro"/>
</dbReference>
<comment type="similarity">
    <text evidence="11">In the N-terminal section; belongs to the SecD/SecF family. SecD subfamily.</text>
</comment>
<feature type="transmembrane region" description="Helical" evidence="12">
    <location>
        <begin position="131"/>
        <end position="148"/>
    </location>
</feature>
<dbReference type="PRINTS" id="PR01755">
    <property type="entry name" value="SECFTRNLCASE"/>
</dbReference>
<feature type="transmembrane region" description="Helical" evidence="12">
    <location>
        <begin position="234"/>
        <end position="251"/>
    </location>
</feature>
<keyword evidence="6 12" id="KW-1133">Transmembrane helix</keyword>
<feature type="transmembrane region" description="Helical" evidence="12">
    <location>
        <begin position="184"/>
        <end position="203"/>
    </location>
</feature>
<evidence type="ECO:0000259" key="13">
    <source>
        <dbReference type="Pfam" id="PF02355"/>
    </source>
</evidence>
<sequence>MIKVNITKNHNKFFILSAALMVICVVALLFGGLNLGIDFKGGTIVQVDLNQSFETEDIREFSDKFDESADITYAGEERSQMILSTSVDLSESQRAQFLDDLAGKFNIDQKEDLLSIDNVSATVGGELKQQSLLAVVVAILAMLIYISFRFEPLFGLAAVIALIHDVVIVLGVYAILGIQVNTPFIAAILTILGYSINDTIVVFDRIRENRSKYKKYDFENLVDDSIHQTLRRSINTTLTTVIAIGALYAVGVQSIKDFTLPMIVGFLSGTYSSIFVASSIWFVLKNRKRHPAKR</sequence>
<accession>A0A974XF93</accession>
<dbReference type="PANTHER" id="PTHR30081:SF8">
    <property type="entry name" value="PROTEIN TRANSLOCASE SUBUNIT SECF"/>
    <property type="match status" value="1"/>
</dbReference>
<keyword evidence="3 12" id="KW-1003">Cell membrane</keyword>
<dbReference type="InterPro" id="IPR055344">
    <property type="entry name" value="SecD_SecF_C_bact"/>
</dbReference>
<evidence type="ECO:0000256" key="6">
    <source>
        <dbReference type="ARBA" id="ARBA00022989"/>
    </source>
</evidence>
<evidence type="ECO:0000256" key="10">
    <source>
        <dbReference type="ARBA" id="ARBA00060856"/>
    </source>
</evidence>
<evidence type="ECO:0000256" key="1">
    <source>
        <dbReference type="ARBA" id="ARBA00004651"/>
    </source>
</evidence>
<keyword evidence="7 12" id="KW-0811">Translocation</keyword>
<dbReference type="NCBIfam" id="TIGR00916">
    <property type="entry name" value="2A0604s01"/>
    <property type="match status" value="1"/>
</dbReference>
<evidence type="ECO:0000313" key="15">
    <source>
        <dbReference type="Proteomes" id="UP000663499"/>
    </source>
</evidence>
<evidence type="ECO:0000256" key="9">
    <source>
        <dbReference type="ARBA" id="ARBA00059018"/>
    </source>
</evidence>
<dbReference type="GO" id="GO:0043952">
    <property type="term" value="P:protein transport by the Sec complex"/>
    <property type="evidence" value="ECO:0007669"/>
    <property type="project" value="UniProtKB-UniRule"/>
</dbReference>
<comment type="subcellular location">
    <subcellularLocation>
        <location evidence="1 12">Cell membrane</location>
        <topology evidence="1 12">Multi-pass membrane protein</topology>
    </subcellularLocation>
</comment>
<dbReference type="FunFam" id="1.20.1640.10:FF:000024">
    <property type="entry name" value="Multifunctional fusion protein"/>
    <property type="match status" value="1"/>
</dbReference>
<dbReference type="NCBIfam" id="TIGR00966">
    <property type="entry name" value="transloc_SecF"/>
    <property type="match status" value="1"/>
</dbReference>
<keyword evidence="4 12" id="KW-0812">Transmembrane</keyword>
<dbReference type="AlphaFoldDB" id="A0A974XF93"/>
<proteinExistence type="inferred from homology"/>
<evidence type="ECO:0000313" key="14">
    <source>
        <dbReference type="EMBL" id="QSX08777.1"/>
    </source>
</evidence>
<dbReference type="InterPro" id="IPR022645">
    <property type="entry name" value="SecD/SecF_bac"/>
</dbReference>
<keyword evidence="15" id="KW-1185">Reference proteome</keyword>
<evidence type="ECO:0000256" key="3">
    <source>
        <dbReference type="ARBA" id="ARBA00022475"/>
    </source>
</evidence>
<dbReference type="HAMAP" id="MF_01464_B">
    <property type="entry name" value="SecF_B"/>
    <property type="match status" value="1"/>
</dbReference>
<evidence type="ECO:0000256" key="8">
    <source>
        <dbReference type="ARBA" id="ARBA00023136"/>
    </source>
</evidence>
<comment type="similarity">
    <text evidence="12">Belongs to the SecD/SecF family. SecF subfamily.</text>
</comment>
<keyword evidence="8 12" id="KW-0472">Membrane</keyword>
<gene>
    <name evidence="12 14" type="primary">secF</name>
    <name evidence="14" type="ORF">J0B03_01415</name>
</gene>
<name>A0A974XF93_9FIRM</name>
<dbReference type="InterPro" id="IPR022813">
    <property type="entry name" value="SecD/SecF_arch_bac"/>
</dbReference>
<reference evidence="14" key="1">
    <citation type="submission" date="2021-03" db="EMBL/GenBank/DDBJ databases">
        <title>Alkalibacter marinus sp. nov., isolated from tidal flat sediment.</title>
        <authorList>
            <person name="Namirimu T."/>
            <person name="Yang J.-A."/>
            <person name="Yang S.-H."/>
            <person name="Kim Y.-J."/>
            <person name="Kwon K.K."/>
        </authorList>
    </citation>
    <scope>NUCLEOTIDE SEQUENCE</scope>
    <source>
        <strain evidence="14">ES005</strain>
    </source>
</reference>
<feature type="domain" description="Protein export membrane protein SecD/SecF C-terminal" evidence="13">
    <location>
        <begin position="106"/>
        <end position="286"/>
    </location>
</feature>
<protein>
    <recommendedName>
        <fullName evidence="12">Protein-export membrane protein SecF</fullName>
    </recommendedName>
</protein>
<dbReference type="InterPro" id="IPR022646">
    <property type="entry name" value="SecD/SecF_CS"/>
</dbReference>
<dbReference type="Pfam" id="PF07549">
    <property type="entry name" value="Sec_GG"/>
    <property type="match status" value="1"/>
</dbReference>
<dbReference type="RefSeq" id="WP_207300118.1">
    <property type="nucleotide sequence ID" value="NZ_CP071444.1"/>
</dbReference>
<dbReference type="GO" id="GO:0005886">
    <property type="term" value="C:plasma membrane"/>
    <property type="evidence" value="ECO:0007669"/>
    <property type="project" value="UniProtKB-SubCell"/>
</dbReference>
<dbReference type="Pfam" id="PF02355">
    <property type="entry name" value="SecD_SecF_C"/>
    <property type="match status" value="1"/>
</dbReference>
<evidence type="ECO:0000256" key="2">
    <source>
        <dbReference type="ARBA" id="ARBA00022448"/>
    </source>
</evidence>
<dbReference type="KEGG" id="alka:J0B03_01415"/>
<feature type="transmembrane region" description="Helical" evidence="12">
    <location>
        <begin position="155"/>
        <end position="178"/>
    </location>
</feature>